<dbReference type="SUPFAM" id="SSF53474">
    <property type="entry name" value="alpha/beta-Hydrolases"/>
    <property type="match status" value="1"/>
</dbReference>
<dbReference type="Proteomes" id="UP000465221">
    <property type="component" value="Unassembled WGS sequence"/>
</dbReference>
<comment type="caution">
    <text evidence="2">The sequence shown here is derived from an EMBL/GenBank/DDBJ whole genome shotgun (WGS) entry which is preliminary data.</text>
</comment>
<evidence type="ECO:0000259" key="1">
    <source>
        <dbReference type="Pfam" id="PF01738"/>
    </source>
</evidence>
<dbReference type="GO" id="GO:0016787">
    <property type="term" value="F:hydrolase activity"/>
    <property type="evidence" value="ECO:0007669"/>
    <property type="project" value="InterPro"/>
</dbReference>
<sequence>MTSNTIGSCCFQGVKHEGQPQGRINTIGEIEMYVVEPDSGSNGIGLILYTVVVPDLFHGDPVPLNVDMAIFSLPEWLQGKLSAKKIPHTPEMVDPIVAGSLKFLKEKYNPKKVAAVGYCFGAKYVVRGLGSGIFDAGYVAHPAMVSTEELEAIKRPLAVAAAEVDDIFPANLRHDWEALLLKAGVPYQINLYSGVSHGFAVRCDLSDKRQKYAKEAAFLLALEWFDEHMK</sequence>
<evidence type="ECO:0000313" key="2">
    <source>
        <dbReference type="EMBL" id="GFF56538.1"/>
    </source>
</evidence>
<evidence type="ECO:0000313" key="3">
    <source>
        <dbReference type="Proteomes" id="UP000465221"/>
    </source>
</evidence>
<proteinExistence type="predicted"/>
<dbReference type="Gene3D" id="3.40.50.1820">
    <property type="entry name" value="alpha/beta hydrolase"/>
    <property type="match status" value="1"/>
</dbReference>
<feature type="domain" description="Dienelactone hydrolase" evidence="1">
    <location>
        <begin position="49"/>
        <end position="228"/>
    </location>
</feature>
<dbReference type="EMBL" id="BLKC01000138">
    <property type="protein sequence ID" value="GFF56538.1"/>
    <property type="molecule type" value="Genomic_DNA"/>
</dbReference>
<protein>
    <submittedName>
        <fullName evidence="2">Protein AIM2</fullName>
    </submittedName>
</protein>
<gene>
    <name evidence="2" type="ORF">IFM46972_10542</name>
</gene>
<dbReference type="AlphaFoldDB" id="A0A8H3SCH6"/>
<reference evidence="2 3" key="1">
    <citation type="submission" date="2020-01" db="EMBL/GenBank/DDBJ databases">
        <title>Draft genome sequence of Aspergillus udagawae IFM 46972.</title>
        <authorList>
            <person name="Takahashi H."/>
            <person name="Yaguchi T."/>
        </authorList>
    </citation>
    <scope>NUCLEOTIDE SEQUENCE [LARGE SCALE GENOMIC DNA]</scope>
    <source>
        <strain evidence="2 3">IFM 46972</strain>
    </source>
</reference>
<dbReference type="InterPro" id="IPR002925">
    <property type="entry name" value="Dienelactn_hydro"/>
</dbReference>
<accession>A0A8H3SCH6</accession>
<dbReference type="Pfam" id="PF01738">
    <property type="entry name" value="DLH"/>
    <property type="match status" value="1"/>
</dbReference>
<dbReference type="PANTHER" id="PTHR17630:SF44">
    <property type="entry name" value="PROTEIN AIM2"/>
    <property type="match status" value="1"/>
</dbReference>
<dbReference type="InterPro" id="IPR029058">
    <property type="entry name" value="AB_hydrolase_fold"/>
</dbReference>
<dbReference type="PANTHER" id="PTHR17630">
    <property type="entry name" value="DIENELACTONE HYDROLASE"/>
    <property type="match status" value="1"/>
</dbReference>
<organism evidence="2 3">
    <name type="scientific">Aspergillus udagawae</name>
    <dbReference type="NCBI Taxonomy" id="91492"/>
    <lineage>
        <taxon>Eukaryota</taxon>
        <taxon>Fungi</taxon>
        <taxon>Dikarya</taxon>
        <taxon>Ascomycota</taxon>
        <taxon>Pezizomycotina</taxon>
        <taxon>Eurotiomycetes</taxon>
        <taxon>Eurotiomycetidae</taxon>
        <taxon>Eurotiales</taxon>
        <taxon>Aspergillaceae</taxon>
        <taxon>Aspergillus</taxon>
        <taxon>Aspergillus subgen. Fumigati</taxon>
    </lineage>
</organism>
<name>A0A8H3SCH6_9EURO</name>